<name>A0A1G4E3I9_PLAVI</name>
<proteinExistence type="predicted"/>
<keyword evidence="1" id="KW-1133">Transmembrane helix</keyword>
<gene>
    <name evidence="2" type="ORF">PVC01_000134700</name>
</gene>
<evidence type="ECO:0008006" key="4">
    <source>
        <dbReference type="Google" id="ProtNLM"/>
    </source>
</evidence>
<sequence>MSDEKEFTLDKIKKIQSFMGNSKFYKIYEVFSKSCQDFSGDFKNESCYNEDLMEIDGTSEVTELLKELYSSLYRIYASVPFQNNTYFDYNISEYGKMYCISLKYWLYDQIIKREFKKTDINEIFTGWTTYLKGKIKGRSQDLCTFNNLLKDEIKKIKNIYALYSIFYDNTEISETCNNDKCKYIDYFGQGLDNFINSIKKCSTDSSNNEYCNEFNEFLELCKKNNENAGITIYEVIGENEPDGAGKHLLFSEKYKDKLLYIYLKNKELINFVKTSDFLSNKSTTIAATSVVGSAIGLSSIFYYFYKFTPFGSSLRKGQRKNIVNIDEEAHNELLYTSNLEQPSFKNREYKVAYHNYNNS</sequence>
<feature type="transmembrane region" description="Helical" evidence="1">
    <location>
        <begin position="285"/>
        <end position="305"/>
    </location>
</feature>
<keyword evidence="1" id="KW-0472">Membrane</keyword>
<dbReference type="VEuPathDB" id="PlasmoDB:PVPAM_000038100"/>
<dbReference type="VEuPathDB" id="PlasmoDB:PVX_033190"/>
<keyword evidence="1" id="KW-0812">Transmembrane</keyword>
<evidence type="ECO:0000313" key="3">
    <source>
        <dbReference type="Proteomes" id="UP000305196"/>
    </source>
</evidence>
<dbReference type="AlphaFoldDB" id="A0A1G4E3I9"/>
<protein>
    <recommendedName>
        <fullName evidence="4">VIR protein</fullName>
    </recommendedName>
</protein>
<dbReference type="VEuPathDB" id="PlasmoDB:PVW1_070046300"/>
<evidence type="ECO:0000256" key="1">
    <source>
        <dbReference type="SAM" id="Phobius"/>
    </source>
</evidence>
<dbReference type="VEuPathDB" id="PlasmoDB:PVP01_0006300"/>
<evidence type="ECO:0000313" key="2">
    <source>
        <dbReference type="EMBL" id="SCA60861.1"/>
    </source>
</evidence>
<dbReference type="Proteomes" id="UP000305196">
    <property type="component" value="Unassembled WGS sequence"/>
</dbReference>
<dbReference type="EMBL" id="FLYI01000521">
    <property type="protein sequence ID" value="SCA60861.1"/>
    <property type="molecule type" value="Genomic_DNA"/>
</dbReference>
<accession>A0A1G4E3I9</accession>
<organism evidence="2 3">
    <name type="scientific">Plasmodium vivax</name>
    <name type="common">malaria parasite P. vivax</name>
    <dbReference type="NCBI Taxonomy" id="5855"/>
    <lineage>
        <taxon>Eukaryota</taxon>
        <taxon>Sar</taxon>
        <taxon>Alveolata</taxon>
        <taxon>Apicomplexa</taxon>
        <taxon>Aconoidasida</taxon>
        <taxon>Haemosporida</taxon>
        <taxon>Plasmodiidae</taxon>
        <taxon>Plasmodium</taxon>
        <taxon>Plasmodium (Plasmodium)</taxon>
    </lineage>
</organism>
<reference evidence="2 3" key="1">
    <citation type="submission" date="2016-07" db="EMBL/GenBank/DDBJ databases">
        <authorList>
            <consortium name="Pathogen Informatics"/>
        </authorList>
    </citation>
    <scope>NUCLEOTIDE SEQUENCE [LARGE SCALE GENOMIC DNA]</scope>
</reference>